<accession>A0A0F9S5P0</accession>
<reference evidence="1" key="1">
    <citation type="journal article" date="2015" name="Nature">
        <title>Complex archaea that bridge the gap between prokaryotes and eukaryotes.</title>
        <authorList>
            <person name="Spang A."/>
            <person name="Saw J.H."/>
            <person name="Jorgensen S.L."/>
            <person name="Zaremba-Niedzwiedzka K."/>
            <person name="Martijn J."/>
            <person name="Lind A.E."/>
            <person name="van Eijk R."/>
            <person name="Schleper C."/>
            <person name="Guy L."/>
            <person name="Ettema T.J."/>
        </authorList>
    </citation>
    <scope>NUCLEOTIDE SEQUENCE</scope>
</reference>
<gene>
    <name evidence="1" type="ORF">LCGC14_0494370</name>
</gene>
<dbReference type="AlphaFoldDB" id="A0A0F9S5P0"/>
<dbReference type="EMBL" id="LAZR01000565">
    <property type="protein sequence ID" value="KKN64185.1"/>
    <property type="molecule type" value="Genomic_DNA"/>
</dbReference>
<organism evidence="1">
    <name type="scientific">marine sediment metagenome</name>
    <dbReference type="NCBI Taxonomy" id="412755"/>
    <lineage>
        <taxon>unclassified sequences</taxon>
        <taxon>metagenomes</taxon>
        <taxon>ecological metagenomes</taxon>
    </lineage>
</organism>
<protein>
    <submittedName>
        <fullName evidence="1">Uncharacterized protein</fullName>
    </submittedName>
</protein>
<name>A0A0F9S5P0_9ZZZZ</name>
<sequence length="30" mass="3470">PRREEGIVFTDEPKVAVEKLMELLSKDKVI</sequence>
<evidence type="ECO:0000313" key="1">
    <source>
        <dbReference type="EMBL" id="KKN64185.1"/>
    </source>
</evidence>
<proteinExistence type="predicted"/>
<comment type="caution">
    <text evidence="1">The sequence shown here is derived from an EMBL/GenBank/DDBJ whole genome shotgun (WGS) entry which is preliminary data.</text>
</comment>
<feature type="non-terminal residue" evidence="1">
    <location>
        <position position="1"/>
    </location>
</feature>